<accession>A0A6G4WWV3</accession>
<name>A0A6G4WWV3_9ACTN</name>
<sequence>MSPYVNATDHTLMLLPFEEWISLSTAAQRADIDEAAAASVVRLGRRRGVLRTRGKGKAQQVMRVSTDPHRTSDRSLTPRK</sequence>
<comment type="caution">
    <text evidence="2">The sequence shown here is derived from an EMBL/GenBank/DDBJ whole genome shotgun (WGS) entry which is preliminary data.</text>
</comment>
<keyword evidence="3" id="KW-1185">Reference proteome</keyword>
<dbReference type="Proteomes" id="UP000477722">
    <property type="component" value="Unassembled WGS sequence"/>
</dbReference>
<feature type="region of interest" description="Disordered" evidence="1">
    <location>
        <begin position="51"/>
        <end position="80"/>
    </location>
</feature>
<protein>
    <submittedName>
        <fullName evidence="2">Uncharacterized protein</fullName>
    </submittedName>
</protein>
<evidence type="ECO:0000313" key="2">
    <source>
        <dbReference type="EMBL" id="NGO69342.1"/>
    </source>
</evidence>
<gene>
    <name evidence="2" type="ORF">G5C65_13460</name>
</gene>
<dbReference type="AlphaFoldDB" id="A0A6G4WWV3"/>
<dbReference type="RefSeq" id="WP_165299034.1">
    <property type="nucleotide sequence ID" value="NZ_JAAKZZ010000110.1"/>
</dbReference>
<organism evidence="2 3">
    <name type="scientific">Streptomyces boncukensis</name>
    <dbReference type="NCBI Taxonomy" id="2711219"/>
    <lineage>
        <taxon>Bacteria</taxon>
        <taxon>Bacillati</taxon>
        <taxon>Actinomycetota</taxon>
        <taxon>Actinomycetes</taxon>
        <taxon>Kitasatosporales</taxon>
        <taxon>Streptomycetaceae</taxon>
        <taxon>Streptomyces</taxon>
    </lineage>
</organism>
<proteinExistence type="predicted"/>
<evidence type="ECO:0000313" key="3">
    <source>
        <dbReference type="Proteomes" id="UP000477722"/>
    </source>
</evidence>
<reference evidence="2 3" key="1">
    <citation type="submission" date="2020-02" db="EMBL/GenBank/DDBJ databases">
        <title>Whole-genome analyses of novel actinobacteria.</title>
        <authorList>
            <person name="Sahin N."/>
            <person name="Tatar D."/>
        </authorList>
    </citation>
    <scope>NUCLEOTIDE SEQUENCE [LARGE SCALE GENOMIC DNA]</scope>
    <source>
        <strain evidence="2 3">SB3404</strain>
    </source>
</reference>
<dbReference type="EMBL" id="JAAKZZ010000110">
    <property type="protein sequence ID" value="NGO69342.1"/>
    <property type="molecule type" value="Genomic_DNA"/>
</dbReference>
<evidence type="ECO:0000256" key="1">
    <source>
        <dbReference type="SAM" id="MobiDB-lite"/>
    </source>
</evidence>